<comment type="caution">
    <text evidence="1">The sequence shown here is derived from an EMBL/GenBank/DDBJ whole genome shotgun (WGS) entry which is preliminary data.</text>
</comment>
<organism evidence="1 2">
    <name type="scientific">Phocaeicola plebeius</name>
    <dbReference type="NCBI Taxonomy" id="310297"/>
    <lineage>
        <taxon>Bacteria</taxon>
        <taxon>Pseudomonadati</taxon>
        <taxon>Bacteroidota</taxon>
        <taxon>Bacteroidia</taxon>
        <taxon>Bacteroidales</taxon>
        <taxon>Bacteroidaceae</taxon>
        <taxon>Phocaeicola</taxon>
    </lineage>
</organism>
<gene>
    <name evidence="1" type="ORF">DXB87_10880</name>
</gene>
<reference evidence="1 2" key="1">
    <citation type="submission" date="2018-08" db="EMBL/GenBank/DDBJ databases">
        <title>A genome reference for cultivated species of the human gut microbiota.</title>
        <authorList>
            <person name="Zou Y."/>
            <person name="Xue W."/>
            <person name="Luo G."/>
        </authorList>
    </citation>
    <scope>NUCLEOTIDE SEQUENCE [LARGE SCALE GENOMIC DNA]</scope>
    <source>
        <strain evidence="1 2">OM06-2</strain>
    </source>
</reference>
<protein>
    <submittedName>
        <fullName evidence="1">Uncharacterized protein</fullName>
    </submittedName>
</protein>
<accession>A0A3E4Z792</accession>
<evidence type="ECO:0000313" key="1">
    <source>
        <dbReference type="EMBL" id="RGM90397.1"/>
    </source>
</evidence>
<evidence type="ECO:0000313" key="2">
    <source>
        <dbReference type="Proteomes" id="UP000260814"/>
    </source>
</evidence>
<dbReference type="EMBL" id="QSTW01000013">
    <property type="protein sequence ID" value="RGM90397.1"/>
    <property type="molecule type" value="Genomic_DNA"/>
</dbReference>
<proteinExistence type="predicted"/>
<dbReference type="Proteomes" id="UP000260814">
    <property type="component" value="Unassembled WGS sequence"/>
</dbReference>
<dbReference type="AlphaFoldDB" id="A0A3E4Z792"/>
<name>A0A3E4Z792_9BACT</name>
<dbReference type="RefSeq" id="WP_117702191.1">
    <property type="nucleotide sequence ID" value="NZ_QSTW01000013.1"/>
</dbReference>
<sequence length="220" mass="26157">MTANDYSIEKCVSEYLKPLEEKGAIYRIRIYPNLNRIRFQLKELIKGLPIKAEINKKDNSNTIKFTLFFSAISYQVSYDELKNILYFITDAKERLEGEMKWVKQYDEKSYRVVLEEGNEYITKYLKPLKEKGLIKDVHEDCERDIWFTLVENINGKEISAHLKPGKNEDCVFFYPTTGFCKYRPLYRAGLLNPKNDPHYTETIEQYILQGIKYIKEQFIK</sequence>